<protein>
    <submittedName>
        <fullName evidence="3">Putative non-ribosomal peptide synthetase condensation domain protein</fullName>
    </submittedName>
</protein>
<feature type="compositionally biased region" description="Pro residues" evidence="1">
    <location>
        <begin position="172"/>
        <end position="181"/>
    </location>
</feature>
<evidence type="ECO:0000313" key="4">
    <source>
        <dbReference type="Proteomes" id="UP000007076"/>
    </source>
</evidence>
<dbReference type="HOGENOM" id="CLU_668646_0_0_11"/>
<dbReference type="Proteomes" id="UP000007076">
    <property type="component" value="Chromosome"/>
</dbReference>
<dbReference type="GO" id="GO:0044550">
    <property type="term" value="P:secondary metabolite biosynthetic process"/>
    <property type="evidence" value="ECO:0007669"/>
    <property type="project" value="TreeGrafter"/>
</dbReference>
<keyword evidence="4" id="KW-1185">Reference proteome</keyword>
<feature type="region of interest" description="Disordered" evidence="1">
    <location>
        <begin position="161"/>
        <end position="204"/>
    </location>
</feature>
<dbReference type="GO" id="GO:0008610">
    <property type="term" value="P:lipid biosynthetic process"/>
    <property type="evidence" value="ECO:0007669"/>
    <property type="project" value="UniProtKB-ARBA"/>
</dbReference>
<dbReference type="SUPFAM" id="SSF52777">
    <property type="entry name" value="CoA-dependent acyltransferases"/>
    <property type="match status" value="2"/>
</dbReference>
<dbReference type="AlphaFoldDB" id="E4ND64"/>
<dbReference type="PANTHER" id="PTHR45527">
    <property type="entry name" value="NONRIBOSOMAL PEPTIDE SYNTHETASE"/>
    <property type="match status" value="1"/>
</dbReference>
<dbReference type="STRING" id="452652.KSE_33350"/>
<feature type="compositionally biased region" description="Low complexity" evidence="1">
    <location>
        <begin position="182"/>
        <end position="204"/>
    </location>
</feature>
<dbReference type="Pfam" id="PF00668">
    <property type="entry name" value="Condensation"/>
    <property type="match status" value="1"/>
</dbReference>
<dbReference type="EMBL" id="AP010968">
    <property type="protein sequence ID" value="BAJ29145.1"/>
    <property type="molecule type" value="Genomic_DNA"/>
</dbReference>
<organism evidence="3 4">
    <name type="scientific">Kitasatospora setae (strain ATCC 33774 / DSM 43861 / JCM 3304 / KCC A-0304 / NBRC 14216 / KM-6054)</name>
    <name type="common">Streptomyces setae</name>
    <dbReference type="NCBI Taxonomy" id="452652"/>
    <lineage>
        <taxon>Bacteria</taxon>
        <taxon>Bacillati</taxon>
        <taxon>Actinomycetota</taxon>
        <taxon>Actinomycetes</taxon>
        <taxon>Kitasatosporales</taxon>
        <taxon>Streptomycetaceae</taxon>
        <taxon>Kitasatospora</taxon>
    </lineage>
</organism>
<dbReference type="Gene3D" id="3.30.559.10">
    <property type="entry name" value="Chloramphenicol acetyltransferase-like domain"/>
    <property type="match status" value="1"/>
</dbReference>
<evidence type="ECO:0000313" key="3">
    <source>
        <dbReference type="EMBL" id="BAJ29145.1"/>
    </source>
</evidence>
<dbReference type="GO" id="GO:0005737">
    <property type="term" value="C:cytoplasm"/>
    <property type="evidence" value="ECO:0007669"/>
    <property type="project" value="TreeGrafter"/>
</dbReference>
<dbReference type="Gene3D" id="3.30.559.30">
    <property type="entry name" value="Nonribosomal peptide synthetase, condensation domain"/>
    <property type="match status" value="1"/>
</dbReference>
<feature type="domain" description="Condensation" evidence="2">
    <location>
        <begin position="7"/>
        <end position="165"/>
    </location>
</feature>
<dbReference type="eggNOG" id="COG1020">
    <property type="taxonomic scope" value="Bacteria"/>
</dbReference>
<dbReference type="RefSeq" id="WP_014136452.1">
    <property type="nucleotide sequence ID" value="NC_016109.1"/>
</dbReference>
<gene>
    <name evidence="3" type="ordered locus">KSE_33350</name>
</gene>
<evidence type="ECO:0000259" key="2">
    <source>
        <dbReference type="Pfam" id="PF00668"/>
    </source>
</evidence>
<evidence type="ECO:0000256" key="1">
    <source>
        <dbReference type="SAM" id="MobiDB-lite"/>
    </source>
</evidence>
<dbReference type="PANTHER" id="PTHR45527:SF1">
    <property type="entry name" value="FATTY ACID SYNTHASE"/>
    <property type="match status" value="1"/>
</dbReference>
<dbReference type="InterPro" id="IPR023213">
    <property type="entry name" value="CAT-like_dom_sf"/>
</dbReference>
<accession>E4ND64</accession>
<proteinExistence type="predicted"/>
<reference evidence="3 4" key="1">
    <citation type="journal article" date="2010" name="DNA Res.">
        <title>Genome sequence of Kitasatospora setae NBRC 14216T: an evolutionary snapshot of the family Streptomycetaceae.</title>
        <authorList>
            <person name="Ichikawa N."/>
            <person name="Oguchi A."/>
            <person name="Ikeda H."/>
            <person name="Ishikawa J."/>
            <person name="Kitani S."/>
            <person name="Watanabe Y."/>
            <person name="Nakamura S."/>
            <person name="Katano Y."/>
            <person name="Kishi E."/>
            <person name="Sasagawa M."/>
            <person name="Ankai A."/>
            <person name="Fukui S."/>
            <person name="Hashimoto Y."/>
            <person name="Kamata S."/>
            <person name="Otoguro M."/>
            <person name="Tanikawa S."/>
            <person name="Nihira T."/>
            <person name="Horinouchi S."/>
            <person name="Ohnishi Y."/>
            <person name="Hayakawa M."/>
            <person name="Kuzuyama T."/>
            <person name="Arisawa A."/>
            <person name="Nomoto F."/>
            <person name="Miura H."/>
            <person name="Takahashi Y."/>
            <person name="Fujita N."/>
        </authorList>
    </citation>
    <scope>NUCLEOTIDE SEQUENCE [LARGE SCALE GENOMIC DNA]</scope>
    <source>
        <strain evidence="4">ATCC 33774 / DSM 43861 / JCM 3304 / KCC A-0304 / NBRC 14216 / KM-6054</strain>
    </source>
</reference>
<sequence length="411" mass="43182">MTGADARLTPEQAGLWYEEQVSDVPSLYTEPTAILIEGPLDAARLRAAAAAVLGSRPALGAAVRVRAGWPVLADPGGRVDAVLEDLPLPPGAEAADVLRERALALWRDGIDPDRGPLAAVRIQRIARDLHGFVLLAHHVVVDGWSTRLLVRDIARAYASGEAPAAPRHDRAPAPPRMPPARPFAGPAPEDPFPAAGAAPRGASLPPTALPDGVDEAALRFAVTPFTLHMAAFQEALHQVVGVRTFLVGFPDAGRGRHDGDRVDSMVRMRAVLARVPVGGLRAEHLEEVCEAVFDGLEGPALDPATLRAMAQAGQSPPSAVLALDTVPALDLPGCSTRWLPLAPPRARFPLGFLLFREEHAAGGRTWLVVEYDAARVGDRTARELADRYATVLAGLRAQPGAGTAAGPGGDG</sequence>
<dbReference type="KEGG" id="ksk:KSE_33350"/>
<dbReference type="GO" id="GO:0003824">
    <property type="term" value="F:catalytic activity"/>
    <property type="evidence" value="ECO:0007669"/>
    <property type="project" value="InterPro"/>
</dbReference>
<dbReference type="InterPro" id="IPR001242">
    <property type="entry name" value="Condensation_dom"/>
</dbReference>
<dbReference type="PATRIC" id="fig|452652.3.peg.3342"/>
<dbReference type="GO" id="GO:0043041">
    <property type="term" value="P:amino acid activation for nonribosomal peptide biosynthetic process"/>
    <property type="evidence" value="ECO:0007669"/>
    <property type="project" value="TreeGrafter"/>
</dbReference>
<dbReference type="GO" id="GO:0031177">
    <property type="term" value="F:phosphopantetheine binding"/>
    <property type="evidence" value="ECO:0007669"/>
    <property type="project" value="TreeGrafter"/>
</dbReference>
<name>E4ND64_KITSK</name>